<evidence type="ECO:0000313" key="2">
    <source>
        <dbReference type="EMBL" id="MBA8886781.1"/>
    </source>
</evidence>
<organism evidence="2 3">
    <name type="scientific">Dokdonella fugitiva</name>
    <dbReference type="NCBI Taxonomy" id="328517"/>
    <lineage>
        <taxon>Bacteria</taxon>
        <taxon>Pseudomonadati</taxon>
        <taxon>Pseudomonadota</taxon>
        <taxon>Gammaproteobacteria</taxon>
        <taxon>Lysobacterales</taxon>
        <taxon>Rhodanobacteraceae</taxon>
        <taxon>Dokdonella</taxon>
    </lineage>
</organism>
<name>A0A839F3K6_9GAMM</name>
<accession>A0A839F3K6</accession>
<protein>
    <recommendedName>
        <fullName evidence="4">Ig-like domain-containing protein</fullName>
    </recommendedName>
</protein>
<sequence>MEKRTVRSARCSTIAACIAIALPSLAFAQATEEAGTIENILDLQSTQAPLAIWLPPADVLFSNGAFADGTQASCSGDAGNASILEAATLNTTYGFNVSLTASTNYRIADQFTVPAGPGWNVTNAYVLAYQTGSTTTSTMTAVNFRLWNGSPADAGSTVLCGDGTTNAMSATEFSGVYRMTDTGPGCTRPVMVQTVSLAGCPALAAGTYWLDYQVAGTLASGPWSPPVVVLGSAGSGDAVQFDGSAWNPMIDTGSSTQQDVPFFIAGTSASALEVDTASAVVTDHCATAPGQDNGVVEPGEHVMISVPVDAVGGNFTAVNASLGLPAPVGVTYVTSSAVLGDISAGNSATANFEVAVDGGFACLATFTLPIAISATEGNAAGSLDVDVGSAGNCTVCVDAADLIFRDGFESPAP</sequence>
<dbReference type="Proteomes" id="UP000550401">
    <property type="component" value="Unassembled WGS sequence"/>
</dbReference>
<evidence type="ECO:0000313" key="3">
    <source>
        <dbReference type="Proteomes" id="UP000550401"/>
    </source>
</evidence>
<dbReference type="EMBL" id="JACGXL010000001">
    <property type="protein sequence ID" value="MBA8886781.1"/>
    <property type="molecule type" value="Genomic_DNA"/>
</dbReference>
<comment type="caution">
    <text evidence="2">The sequence shown here is derived from an EMBL/GenBank/DDBJ whole genome shotgun (WGS) entry which is preliminary data.</text>
</comment>
<keyword evidence="1" id="KW-0732">Signal</keyword>
<evidence type="ECO:0008006" key="4">
    <source>
        <dbReference type="Google" id="ProtNLM"/>
    </source>
</evidence>
<keyword evidence="3" id="KW-1185">Reference proteome</keyword>
<dbReference type="AlphaFoldDB" id="A0A839F3K6"/>
<reference evidence="2 3" key="1">
    <citation type="submission" date="2020-07" db="EMBL/GenBank/DDBJ databases">
        <title>Genomic Encyclopedia of Type Strains, Phase IV (KMG-V): Genome sequencing to study the core and pangenomes of soil and plant-associated prokaryotes.</title>
        <authorList>
            <person name="Whitman W."/>
        </authorList>
    </citation>
    <scope>NUCLEOTIDE SEQUENCE [LARGE SCALE GENOMIC DNA]</scope>
    <source>
        <strain evidence="2 3">RH2WT43</strain>
    </source>
</reference>
<feature type="signal peptide" evidence="1">
    <location>
        <begin position="1"/>
        <end position="28"/>
    </location>
</feature>
<evidence type="ECO:0000256" key="1">
    <source>
        <dbReference type="SAM" id="SignalP"/>
    </source>
</evidence>
<dbReference type="RefSeq" id="WP_182529831.1">
    <property type="nucleotide sequence ID" value="NZ_JACGXL010000001.1"/>
</dbReference>
<feature type="chain" id="PRO_5032634727" description="Ig-like domain-containing protein" evidence="1">
    <location>
        <begin position="29"/>
        <end position="413"/>
    </location>
</feature>
<proteinExistence type="predicted"/>
<gene>
    <name evidence="2" type="ORF">FHW12_000972</name>
</gene>